<dbReference type="EMBL" id="GABZ01003319">
    <property type="protein sequence ID" value="JAA50206.1"/>
    <property type="molecule type" value="mRNA"/>
</dbReference>
<dbReference type="AlphaFoldDB" id="K9J0W3"/>
<sequence length="67" mass="7790">RSSYCHVKKNKKESHTHLYLRVVLLMKQTIHRVIKALFSISQVSLEKGTCQVEQANTEFVGNLPFKF</sequence>
<proteinExistence type="evidence at transcript level"/>
<feature type="non-terminal residue" evidence="1">
    <location>
        <position position="1"/>
    </location>
</feature>
<name>K9J0W3_DESRO</name>
<evidence type="ECO:0000313" key="1">
    <source>
        <dbReference type="EMBL" id="JAA50206.1"/>
    </source>
</evidence>
<feature type="non-terminal residue" evidence="1">
    <location>
        <position position="67"/>
    </location>
</feature>
<accession>K9J0W3</accession>
<protein>
    <submittedName>
        <fullName evidence="1">Uncharacterized protein</fullName>
    </submittedName>
</protein>
<organism evidence="1">
    <name type="scientific">Desmodus rotundus</name>
    <name type="common">Vampire bat</name>
    <dbReference type="NCBI Taxonomy" id="9430"/>
    <lineage>
        <taxon>Eukaryota</taxon>
        <taxon>Metazoa</taxon>
        <taxon>Chordata</taxon>
        <taxon>Craniata</taxon>
        <taxon>Vertebrata</taxon>
        <taxon>Euteleostomi</taxon>
        <taxon>Mammalia</taxon>
        <taxon>Eutheria</taxon>
        <taxon>Laurasiatheria</taxon>
        <taxon>Chiroptera</taxon>
        <taxon>Yangochiroptera</taxon>
        <taxon>Phyllostomidae</taxon>
        <taxon>Desmodontinae</taxon>
        <taxon>Desmodus</taxon>
    </lineage>
</organism>
<reference evidence="1" key="1">
    <citation type="submission" date="2012-11" db="EMBL/GenBank/DDBJ databases">
        <title>The Vampirome: Transcriptome and Proteome Analysis of the Submandibular and Accessory Glands of the Vampire Bat and Vector of Human Rabies, Desmodus rotundus.</title>
        <authorList>
            <person name="Francischetti I.M.B."/>
            <person name="Assumpcao T.C.F."/>
            <person name="Ma D."/>
            <person name="Vicente E.C."/>
            <person name="Ribeiro J.M.C."/>
        </authorList>
    </citation>
    <scope>NUCLEOTIDE SEQUENCE</scope>
    <source>
        <tissue evidence="1">Salivary gland</tissue>
    </source>
</reference>